<dbReference type="Gene3D" id="4.10.60.10">
    <property type="entry name" value="Zinc finger, CCHC-type"/>
    <property type="match status" value="1"/>
</dbReference>
<proteinExistence type="evidence at transcript level"/>
<dbReference type="AlphaFoldDB" id="U5EQU3"/>
<evidence type="ECO:0000256" key="3">
    <source>
        <dbReference type="ARBA" id="ARBA00022603"/>
    </source>
</evidence>
<evidence type="ECO:0000313" key="7">
    <source>
        <dbReference type="EMBL" id="JAB56748.1"/>
    </source>
</evidence>
<keyword evidence="3" id="KW-0489">Methyltransferase</keyword>
<evidence type="ECO:0000256" key="5">
    <source>
        <dbReference type="PROSITE-ProRule" id="PRU00965"/>
    </source>
</evidence>
<accession>U5EQU3</accession>
<sequence length="484" mass="57348">LDILLDDLENHPHCPHGPALLFVRKTLDKNQDEKFFACSGTRDQKICPFYVKYEDFVNKNFKEIVKRQKIKDKELSIKEIREVPEVDRIFCFTCHTFLTQENLKLHRSHKQYQGVLTNQLLNEPTKILPPLSLDTNNAQYFFTEQTVQCIGENLRKLKFTKVVCIGAPRLHEHLTQKLQMKSILLDIDQRFELFYEQTGEFLHYNIINNYFFNGENDLSTFDRFLKEDSPDDQVCVFLDPPFACRTEPLANTLRIIRNSYNRVNENFKILPIIWIFPYFMENYIKNEHSALKMCDYHVNYTNHPVYNDNGLKSRKEGSPIRIFTNIPLSMFKLPQRDYKFCKQCERFVHKSNRHCSICGDCTSKNGATYNHCKKCYVCVKPSYKHCAKCGRCTQVEGHNCNAYGLFIRCWICQRKGHSERNCNFWKTTDKIKYQIGRCLLCADKQHNVRNCPKREKILKEKSFMGNYTNKFNCKIDYEDDQNME</sequence>
<protein>
    <recommendedName>
        <fullName evidence="6">CTCHY-type domain-containing protein</fullName>
    </recommendedName>
</protein>
<dbReference type="EMBL" id="GANO01003123">
    <property type="protein sequence ID" value="JAB56748.1"/>
    <property type="molecule type" value="mRNA"/>
</dbReference>
<dbReference type="GO" id="GO:0008988">
    <property type="term" value="F:rRNA (adenine-N6-)-methyltransferase activity"/>
    <property type="evidence" value="ECO:0007669"/>
    <property type="project" value="InterPro"/>
</dbReference>
<keyword evidence="4" id="KW-0808">Transferase</keyword>
<feature type="domain" description="CTCHY-type" evidence="6">
    <location>
        <begin position="336"/>
        <end position="400"/>
    </location>
</feature>
<name>U5EQU3_9DIPT</name>
<dbReference type="PANTHER" id="PTHR13493:SF3">
    <property type="entry name" value="RRNA N6-ADENOSINE-METHYLTRANSFERASE ZCCHC4"/>
    <property type="match status" value="1"/>
</dbReference>
<evidence type="ECO:0000259" key="6">
    <source>
        <dbReference type="PROSITE" id="PS51270"/>
    </source>
</evidence>
<comment type="subcellular location">
    <subcellularLocation>
        <location evidence="1">Cytoplasm</location>
    </subcellularLocation>
</comment>
<dbReference type="GO" id="GO:0003676">
    <property type="term" value="F:nucleic acid binding"/>
    <property type="evidence" value="ECO:0007669"/>
    <property type="project" value="InterPro"/>
</dbReference>
<keyword evidence="5" id="KW-0863">Zinc-finger</keyword>
<dbReference type="InterPro" id="IPR039846">
    <property type="entry name" value="ZCCHC4"/>
</dbReference>
<dbReference type="PROSITE" id="PS51270">
    <property type="entry name" value="ZF_CTCHY"/>
    <property type="match status" value="1"/>
</dbReference>
<dbReference type="Pfam" id="PF10237">
    <property type="entry name" value="N6-adenineMlase"/>
    <property type="match status" value="1"/>
</dbReference>
<dbReference type="GO" id="GO:0005730">
    <property type="term" value="C:nucleolus"/>
    <property type="evidence" value="ECO:0007669"/>
    <property type="project" value="TreeGrafter"/>
</dbReference>
<dbReference type="SMART" id="SM00343">
    <property type="entry name" value="ZnF_C2HC"/>
    <property type="match status" value="2"/>
</dbReference>
<evidence type="ECO:0000256" key="2">
    <source>
        <dbReference type="ARBA" id="ARBA00022490"/>
    </source>
</evidence>
<dbReference type="InterPro" id="IPR017921">
    <property type="entry name" value="Znf_CTCHY"/>
</dbReference>
<reference evidence="7" key="1">
    <citation type="journal article" date="2014" name="Insect Biochem. Mol. Biol.">
        <title>An insight into the sialome of the frog biting fly, Corethrella appendiculata.</title>
        <authorList>
            <person name="Ribeiro J.M.C."/>
            <person name="Chagas A.C."/>
            <person name="Pham V.M."/>
            <person name="Lounibos L.P."/>
            <person name="Calvo E."/>
        </authorList>
    </citation>
    <scope>NUCLEOTIDE SEQUENCE</scope>
    <source>
        <tissue evidence="7">Salivary glands</tissue>
    </source>
</reference>
<keyword evidence="2" id="KW-0963">Cytoplasm</keyword>
<dbReference type="PANTHER" id="PTHR13493">
    <property type="entry name" value="ZINC FINGER CCHC DOMAIN-CONTAINING"/>
    <property type="match status" value="1"/>
</dbReference>
<organism evidence="7">
    <name type="scientific">Corethrella appendiculata</name>
    <dbReference type="NCBI Taxonomy" id="1370023"/>
    <lineage>
        <taxon>Eukaryota</taxon>
        <taxon>Metazoa</taxon>
        <taxon>Ecdysozoa</taxon>
        <taxon>Arthropoda</taxon>
        <taxon>Hexapoda</taxon>
        <taxon>Insecta</taxon>
        <taxon>Pterygota</taxon>
        <taxon>Neoptera</taxon>
        <taxon>Endopterygota</taxon>
        <taxon>Diptera</taxon>
        <taxon>Nematocera</taxon>
        <taxon>Culicoidea</taxon>
        <taxon>Chaoboridae</taxon>
        <taxon>Corethrella</taxon>
    </lineage>
</organism>
<dbReference type="InterPro" id="IPR041370">
    <property type="entry name" value="Mlase_EEF1AKMT1/ZCCHC4"/>
</dbReference>
<feature type="non-terminal residue" evidence="7">
    <location>
        <position position="1"/>
    </location>
</feature>
<evidence type="ECO:0000256" key="1">
    <source>
        <dbReference type="ARBA" id="ARBA00004496"/>
    </source>
</evidence>
<dbReference type="InterPro" id="IPR001878">
    <property type="entry name" value="Znf_CCHC"/>
</dbReference>
<dbReference type="GO" id="GO:0005737">
    <property type="term" value="C:cytoplasm"/>
    <property type="evidence" value="ECO:0007669"/>
    <property type="project" value="UniProtKB-SubCell"/>
</dbReference>
<dbReference type="PROSITE" id="PS50216">
    <property type="entry name" value="DHHC"/>
    <property type="match status" value="1"/>
</dbReference>
<keyword evidence="5" id="KW-0479">Metal-binding</keyword>
<dbReference type="GO" id="GO:0008270">
    <property type="term" value="F:zinc ion binding"/>
    <property type="evidence" value="ECO:0007669"/>
    <property type="project" value="UniProtKB-KW"/>
</dbReference>
<keyword evidence="5" id="KW-0862">Zinc</keyword>
<evidence type="ECO:0000256" key="4">
    <source>
        <dbReference type="ARBA" id="ARBA00022679"/>
    </source>
</evidence>